<feature type="chain" id="PRO_5046547910" evidence="1">
    <location>
        <begin position="21"/>
        <end position="348"/>
    </location>
</feature>
<name>A0ABT5L714_9ALTE</name>
<protein>
    <submittedName>
        <fullName evidence="2">Type-F conjugative transfer system secretin TraK</fullName>
    </submittedName>
</protein>
<evidence type="ECO:0000256" key="1">
    <source>
        <dbReference type="SAM" id="SignalP"/>
    </source>
</evidence>
<accession>A0ABT5L714</accession>
<sequence length="348" mass="38761">MKQTVLFALLAAALSQGAAAQDQSKQLPTIPIEDVRAGRLNLDQVVQAPPAAQRKNGFPTEEQQVSALAAQYNQVMATPVAKPQQNSIVEMAKQNYKTTQNYDLKPTDSILIPVGQGFMNSILTDFDMVAVKTSDKKSLLEADKGYVYATLRTDEPVSLILYEEGVPESQVSVTLIPIPAPPVIINLKVAMSQAMQAKAVAYQKQIAEEENIANAAAEQASYSDQHTKRIVELLKPVALGDLPRGFSLSNDIPRQYRKPCQVGIYQYTGQRLMGGREVIDVVLLRNDSNRVYQVREEMCLADDVIAVALFEKSYLQPGEDMELYILRNKFYEREQQRQNRRPRLTGGN</sequence>
<proteinExistence type="predicted"/>
<comment type="caution">
    <text evidence="2">The sequence shown here is derived from an EMBL/GenBank/DDBJ whole genome shotgun (WGS) entry which is preliminary data.</text>
</comment>
<gene>
    <name evidence="2" type="ORF">OIK42_18970</name>
</gene>
<keyword evidence="1" id="KW-0732">Signal</keyword>
<keyword evidence="3" id="KW-1185">Reference proteome</keyword>
<evidence type="ECO:0000313" key="3">
    <source>
        <dbReference type="Proteomes" id="UP001218788"/>
    </source>
</evidence>
<reference evidence="2 3" key="1">
    <citation type="submission" date="2022-10" db="EMBL/GenBank/DDBJ databases">
        <title>Alteromonas sp. chi3 Genome sequencing.</title>
        <authorList>
            <person name="Park S."/>
        </authorList>
    </citation>
    <scope>NUCLEOTIDE SEQUENCE [LARGE SCALE GENOMIC DNA]</scope>
    <source>
        <strain evidence="3">chi3</strain>
    </source>
</reference>
<evidence type="ECO:0000313" key="2">
    <source>
        <dbReference type="EMBL" id="MDC8832840.1"/>
    </source>
</evidence>
<organism evidence="2 3">
    <name type="scientific">Alteromonas gilva</name>
    <dbReference type="NCBI Taxonomy" id="2987522"/>
    <lineage>
        <taxon>Bacteria</taxon>
        <taxon>Pseudomonadati</taxon>
        <taxon>Pseudomonadota</taxon>
        <taxon>Gammaproteobacteria</taxon>
        <taxon>Alteromonadales</taxon>
        <taxon>Alteromonadaceae</taxon>
        <taxon>Alteromonas/Salinimonas group</taxon>
        <taxon>Alteromonas</taxon>
    </lineage>
</organism>
<dbReference type="EMBL" id="JAQQXP010000004">
    <property type="protein sequence ID" value="MDC8832840.1"/>
    <property type="molecule type" value="Genomic_DNA"/>
</dbReference>
<dbReference type="Proteomes" id="UP001218788">
    <property type="component" value="Unassembled WGS sequence"/>
</dbReference>
<feature type="signal peptide" evidence="1">
    <location>
        <begin position="1"/>
        <end position="20"/>
    </location>
</feature>
<dbReference type="RefSeq" id="WP_273642726.1">
    <property type="nucleotide sequence ID" value="NZ_JAQQXP010000004.1"/>
</dbReference>